<reference evidence="1" key="2">
    <citation type="submission" date="2018-05" db="EMBL/GenBank/DDBJ databases">
        <title>OpunRS2 (Oryza punctata Reference Sequence Version 2).</title>
        <authorList>
            <person name="Zhang J."/>
            <person name="Kudrna D."/>
            <person name="Lee S."/>
            <person name="Talag J."/>
            <person name="Welchert J."/>
            <person name="Wing R.A."/>
        </authorList>
    </citation>
    <scope>NUCLEOTIDE SEQUENCE [LARGE SCALE GENOMIC DNA]</scope>
</reference>
<evidence type="ECO:0000313" key="2">
    <source>
        <dbReference type="Proteomes" id="UP000026962"/>
    </source>
</evidence>
<proteinExistence type="predicted"/>
<sequence>MIAISVKE</sequence>
<organism evidence="1">
    <name type="scientific">Oryza punctata</name>
    <name type="common">Red rice</name>
    <dbReference type="NCBI Taxonomy" id="4537"/>
    <lineage>
        <taxon>Eukaryota</taxon>
        <taxon>Viridiplantae</taxon>
        <taxon>Streptophyta</taxon>
        <taxon>Embryophyta</taxon>
        <taxon>Tracheophyta</taxon>
        <taxon>Spermatophyta</taxon>
        <taxon>Magnoliopsida</taxon>
        <taxon>Liliopsida</taxon>
        <taxon>Poales</taxon>
        <taxon>Poaceae</taxon>
        <taxon>BOP clade</taxon>
        <taxon>Oryzoideae</taxon>
        <taxon>Oryzeae</taxon>
        <taxon>Oryzinae</taxon>
        <taxon>Oryza</taxon>
    </lineage>
</organism>
<dbReference type="Gramene" id="OPUNC04G04950.1">
    <property type="protein sequence ID" value="OPUNC04G04950.1"/>
    <property type="gene ID" value="OPUNC04G04950"/>
</dbReference>
<protein>
    <submittedName>
        <fullName evidence="1">Uncharacterized protein</fullName>
    </submittedName>
</protein>
<reference evidence="1" key="1">
    <citation type="submission" date="2015-06" db="UniProtKB">
        <authorList>
            <consortium name="EnsemblPlants"/>
        </authorList>
    </citation>
    <scope>IDENTIFICATION</scope>
</reference>
<keyword evidence="2" id="KW-1185">Reference proteome</keyword>
<dbReference type="EnsemblPlants" id="OPUNC04G04950.1">
    <property type="protein sequence ID" value="OPUNC04G04950.1"/>
    <property type="gene ID" value="OPUNC04G04950"/>
</dbReference>
<name>A0A0G2KBQ1_ORYPU</name>
<accession>A0A0G2KBQ1</accession>
<evidence type="ECO:0000313" key="1">
    <source>
        <dbReference type="EnsemblPlants" id="OPUNC04G04950.1"/>
    </source>
</evidence>
<dbReference type="Proteomes" id="UP000026962">
    <property type="component" value="Chromosome 4"/>
</dbReference>